<evidence type="ECO:0000259" key="2">
    <source>
        <dbReference type="Pfam" id="PF07853"/>
    </source>
</evidence>
<comment type="caution">
    <text evidence="3">The sequence shown here is derived from an EMBL/GenBank/DDBJ whole genome shotgun (WGS) entry which is preliminary data.</text>
</comment>
<feature type="transmembrane region" description="Helical" evidence="1">
    <location>
        <begin position="66"/>
        <end position="87"/>
    </location>
</feature>
<gene>
    <name evidence="3" type="ORF">FYJ69_00550</name>
</gene>
<evidence type="ECO:0000313" key="3">
    <source>
        <dbReference type="EMBL" id="MST59403.1"/>
    </source>
</evidence>
<dbReference type="EMBL" id="VUND01000001">
    <property type="protein sequence ID" value="MST59403.1"/>
    <property type="molecule type" value="Genomic_DNA"/>
</dbReference>
<dbReference type="PANTHER" id="PTHR37810">
    <property type="entry name" value="IMMUNITY PROTEIN SDPI"/>
    <property type="match status" value="1"/>
</dbReference>
<feature type="domain" description="DUF1648" evidence="2">
    <location>
        <begin position="32"/>
        <end position="71"/>
    </location>
</feature>
<keyword evidence="1" id="KW-0812">Transmembrane</keyword>
<dbReference type="AlphaFoldDB" id="A0A6N7X754"/>
<evidence type="ECO:0000256" key="1">
    <source>
        <dbReference type="SAM" id="Phobius"/>
    </source>
</evidence>
<feature type="transmembrane region" description="Helical" evidence="1">
    <location>
        <begin position="23"/>
        <end position="46"/>
    </location>
</feature>
<name>A0A6N7X754_9ACTN</name>
<feature type="transmembrane region" description="Helical" evidence="1">
    <location>
        <begin position="187"/>
        <end position="207"/>
    </location>
</feature>
<evidence type="ECO:0000313" key="4">
    <source>
        <dbReference type="Proteomes" id="UP000434342"/>
    </source>
</evidence>
<dbReference type="PANTHER" id="PTHR37810:SF5">
    <property type="entry name" value="IMMUNITY PROTEIN SDPI"/>
    <property type="match status" value="1"/>
</dbReference>
<reference evidence="3 4" key="1">
    <citation type="submission" date="2019-08" db="EMBL/GenBank/DDBJ databases">
        <title>In-depth cultivation of the pig gut microbiome towards novel bacterial diversity and tailored functional studies.</title>
        <authorList>
            <person name="Wylensek D."/>
            <person name="Hitch T.C.A."/>
            <person name="Clavel T."/>
        </authorList>
    </citation>
    <scope>NUCLEOTIDE SEQUENCE [LARGE SCALE GENOMIC DNA]</scope>
    <source>
        <strain evidence="3 4">WB01_CNA04</strain>
    </source>
</reference>
<dbReference type="Proteomes" id="UP000434342">
    <property type="component" value="Unassembled WGS sequence"/>
</dbReference>
<feature type="transmembrane region" description="Helical" evidence="1">
    <location>
        <begin position="99"/>
        <end position="121"/>
    </location>
</feature>
<dbReference type="GO" id="GO:0009636">
    <property type="term" value="P:response to toxic substance"/>
    <property type="evidence" value="ECO:0007669"/>
    <property type="project" value="TreeGrafter"/>
</dbReference>
<feature type="transmembrane region" description="Helical" evidence="1">
    <location>
        <begin position="213"/>
        <end position="235"/>
    </location>
</feature>
<feature type="transmembrane region" description="Helical" evidence="1">
    <location>
        <begin position="133"/>
        <end position="152"/>
    </location>
</feature>
<proteinExistence type="predicted"/>
<dbReference type="PIRSF" id="PIRSF038959">
    <property type="entry name" value="SdpI"/>
    <property type="match status" value="1"/>
</dbReference>
<accession>A0A6N7X754</accession>
<dbReference type="InterPro" id="IPR025962">
    <property type="entry name" value="SdpI/YhfL"/>
</dbReference>
<dbReference type="Pfam" id="PF13630">
    <property type="entry name" value="SdpI"/>
    <property type="match status" value="1"/>
</dbReference>
<dbReference type="Pfam" id="PF07853">
    <property type="entry name" value="DUF1648"/>
    <property type="match status" value="1"/>
</dbReference>
<dbReference type="InterPro" id="IPR026272">
    <property type="entry name" value="SdpI"/>
</dbReference>
<keyword evidence="1" id="KW-1133">Transmembrane helix</keyword>
<organism evidence="3 4">
    <name type="scientific">Parafannyhessea umbonata</name>
    <dbReference type="NCBI Taxonomy" id="604330"/>
    <lineage>
        <taxon>Bacteria</taxon>
        <taxon>Bacillati</taxon>
        <taxon>Actinomycetota</taxon>
        <taxon>Coriobacteriia</taxon>
        <taxon>Coriobacteriales</taxon>
        <taxon>Atopobiaceae</taxon>
        <taxon>Parafannyhessea</taxon>
    </lineage>
</organism>
<protein>
    <submittedName>
        <fullName evidence="3">DUF1648 domain-containing protein</fullName>
    </submittedName>
</protein>
<dbReference type="InterPro" id="IPR012867">
    <property type="entry name" value="DUF1648"/>
</dbReference>
<keyword evidence="1" id="KW-0472">Membrane</keyword>
<sequence>MGIMVARERRGGRGGRVPRFDKSVVVALVVVMAASIVGHLVVYPHLPDVVPTHWNAAGVVDQRSPKALSLVLDLLPLPMAGLFWLVPRIDPNGGNFEDFWGFYQGFVVVLTVFMCALSWMADLAALGVLPHEGSGFVGIAVPLGVGLLFVWIGNYLPRVRRNYTFGVRTSWALADERTWQKSQRMGGITFVVMGIALMALGLVSQAMPGEVVFAVLLAVVLGGSGWTMLYSYLVWRGVDR</sequence>